<dbReference type="GO" id="GO:0043328">
    <property type="term" value="P:protein transport to vacuole involved in ubiquitin-dependent protein catabolic process via the multivesicular body sorting pathway"/>
    <property type="evidence" value="ECO:0007669"/>
    <property type="project" value="TreeGrafter"/>
</dbReference>
<dbReference type="PROSITE" id="PS51180">
    <property type="entry name" value="BRO1"/>
    <property type="match status" value="1"/>
</dbReference>
<dbReference type="GO" id="GO:0045022">
    <property type="term" value="P:early endosome to late endosome transport"/>
    <property type="evidence" value="ECO:0007669"/>
    <property type="project" value="TreeGrafter"/>
</dbReference>
<dbReference type="GO" id="GO:0005768">
    <property type="term" value="C:endosome"/>
    <property type="evidence" value="ECO:0007669"/>
    <property type="project" value="TreeGrafter"/>
</dbReference>
<gene>
    <name evidence="3" type="ORF">ONB1V03_LOCUS3324</name>
</gene>
<dbReference type="Proteomes" id="UP000728032">
    <property type="component" value="Unassembled WGS sequence"/>
</dbReference>
<name>A0A7R9LI48_9ACAR</name>
<dbReference type="OrthoDB" id="10266451at2759"/>
<proteinExistence type="predicted"/>
<evidence type="ECO:0000313" key="4">
    <source>
        <dbReference type="Proteomes" id="UP000728032"/>
    </source>
</evidence>
<dbReference type="GO" id="GO:0032456">
    <property type="term" value="P:endocytic recycling"/>
    <property type="evidence" value="ECO:0007669"/>
    <property type="project" value="TreeGrafter"/>
</dbReference>
<dbReference type="Gene3D" id="1.25.40.280">
    <property type="entry name" value="alix/aip1 like domains"/>
    <property type="match status" value="1"/>
</dbReference>
<dbReference type="InterPro" id="IPR038499">
    <property type="entry name" value="BRO1_sf"/>
</dbReference>
<protein>
    <recommendedName>
        <fullName evidence="2">BRO1 domain-containing protein</fullName>
    </recommendedName>
</protein>
<feature type="non-terminal residue" evidence="3">
    <location>
        <position position="208"/>
    </location>
</feature>
<keyword evidence="4" id="KW-1185">Reference proteome</keyword>
<reference evidence="3" key="1">
    <citation type="submission" date="2020-11" db="EMBL/GenBank/DDBJ databases">
        <authorList>
            <person name="Tran Van P."/>
        </authorList>
    </citation>
    <scope>NUCLEOTIDE SEQUENCE</scope>
</reference>
<dbReference type="SMART" id="SM01041">
    <property type="entry name" value="BRO1"/>
    <property type="match status" value="1"/>
</dbReference>
<evidence type="ECO:0000259" key="2">
    <source>
        <dbReference type="PROSITE" id="PS51180"/>
    </source>
</evidence>
<dbReference type="EMBL" id="CAJPVJ010000953">
    <property type="protein sequence ID" value="CAG2163759.1"/>
    <property type="molecule type" value="Genomic_DNA"/>
</dbReference>
<dbReference type="Pfam" id="PF03097">
    <property type="entry name" value="BRO1"/>
    <property type="match status" value="1"/>
</dbReference>
<feature type="domain" description="BRO1" evidence="2">
    <location>
        <begin position="8"/>
        <end position="208"/>
    </location>
</feature>
<sequence>MEAVPKLPMIYFELKISPVWNRSYYQIKYRKHYSEDGNSYEREINELEALRNKASRVPRDFTGCSLLKRYYSQIYSLLNRFSAFDTNLGVECVWADIYSGQTLIGDLDFELSCVLYNIGALHAELGALDLRSTADNMKVSCTHFQCAVWAFQHLRDDNRLYKSKDMSHELLSFFVQVMLSQAQECILEKSMLDNRKSSIVAKVAAQVV</sequence>
<evidence type="ECO:0000256" key="1">
    <source>
        <dbReference type="SAM" id="Coils"/>
    </source>
</evidence>
<feature type="coiled-coil region" evidence="1">
    <location>
        <begin position="30"/>
        <end position="57"/>
    </location>
</feature>
<dbReference type="EMBL" id="OC915778">
    <property type="protein sequence ID" value="CAD7641917.1"/>
    <property type="molecule type" value="Genomic_DNA"/>
</dbReference>
<evidence type="ECO:0000313" key="3">
    <source>
        <dbReference type="EMBL" id="CAD7641917.1"/>
    </source>
</evidence>
<dbReference type="InterPro" id="IPR004328">
    <property type="entry name" value="BRO1_dom"/>
</dbReference>
<organism evidence="3">
    <name type="scientific">Oppiella nova</name>
    <dbReference type="NCBI Taxonomy" id="334625"/>
    <lineage>
        <taxon>Eukaryota</taxon>
        <taxon>Metazoa</taxon>
        <taxon>Ecdysozoa</taxon>
        <taxon>Arthropoda</taxon>
        <taxon>Chelicerata</taxon>
        <taxon>Arachnida</taxon>
        <taxon>Acari</taxon>
        <taxon>Acariformes</taxon>
        <taxon>Sarcoptiformes</taxon>
        <taxon>Oribatida</taxon>
        <taxon>Brachypylina</taxon>
        <taxon>Oppioidea</taxon>
        <taxon>Oppiidae</taxon>
        <taxon>Oppiella</taxon>
    </lineage>
</organism>
<dbReference type="PANTHER" id="PTHR23030:SF30">
    <property type="entry name" value="TYROSINE-PROTEIN PHOSPHATASE NON-RECEPTOR TYPE 23"/>
    <property type="match status" value="1"/>
</dbReference>
<dbReference type="PANTHER" id="PTHR23030">
    <property type="entry name" value="PCD6 INTERACTING PROTEIN-RELATED"/>
    <property type="match status" value="1"/>
</dbReference>
<dbReference type="AlphaFoldDB" id="A0A7R9LI48"/>
<accession>A0A7R9LI48</accession>
<keyword evidence="1" id="KW-0175">Coiled coil</keyword>